<gene>
    <name evidence="2" type="ORF">ENG63_01190</name>
</gene>
<keyword evidence="1" id="KW-1133">Transmembrane helix</keyword>
<organism evidence="2">
    <name type="scientific">Desulfofervidus auxilii</name>
    <dbReference type="NCBI Taxonomy" id="1621989"/>
    <lineage>
        <taxon>Bacteria</taxon>
        <taxon>Pseudomonadati</taxon>
        <taxon>Thermodesulfobacteriota</taxon>
        <taxon>Candidatus Desulfofervidia</taxon>
        <taxon>Candidatus Desulfofervidales</taxon>
        <taxon>Candidatus Desulfofervidaceae</taxon>
        <taxon>Candidatus Desulfofervidus</taxon>
    </lineage>
</organism>
<accession>A0A7C0U232</accession>
<comment type="caution">
    <text evidence="2">The sequence shown here is derived from an EMBL/GenBank/DDBJ whole genome shotgun (WGS) entry which is preliminary data.</text>
</comment>
<feature type="transmembrane region" description="Helical" evidence="1">
    <location>
        <begin position="43"/>
        <end position="67"/>
    </location>
</feature>
<dbReference type="Proteomes" id="UP000886289">
    <property type="component" value="Unassembled WGS sequence"/>
</dbReference>
<name>A0A7C0U232_DESA2</name>
<reference evidence="2" key="1">
    <citation type="journal article" date="2020" name="mSystems">
        <title>Genome- and Community-Level Interaction Insights into Carbon Utilization and Element Cycling Functions of Hydrothermarchaeota in Hydrothermal Sediment.</title>
        <authorList>
            <person name="Zhou Z."/>
            <person name="Liu Y."/>
            <person name="Xu W."/>
            <person name="Pan J."/>
            <person name="Luo Z.H."/>
            <person name="Li M."/>
        </authorList>
    </citation>
    <scope>NUCLEOTIDE SEQUENCE [LARGE SCALE GENOMIC DNA]</scope>
    <source>
        <strain evidence="2">HyVt-233</strain>
    </source>
</reference>
<evidence type="ECO:0000313" key="2">
    <source>
        <dbReference type="EMBL" id="HDD43465.1"/>
    </source>
</evidence>
<dbReference type="EMBL" id="DRBS01000048">
    <property type="protein sequence ID" value="HDD43465.1"/>
    <property type="molecule type" value="Genomic_DNA"/>
</dbReference>
<protein>
    <submittedName>
        <fullName evidence="2">Uncharacterized protein</fullName>
    </submittedName>
</protein>
<keyword evidence="1" id="KW-0812">Transmembrane</keyword>
<keyword evidence="1" id="KW-0472">Membrane</keyword>
<sequence>MKLASDISQIVLLLSLTLTVYLVILIVFYYARGKYKGGIIESVINLIIATIGFLLVSDTALFLASTYDFVTSYTIHVIFKIVAMTCLAVGGLKFFVR</sequence>
<dbReference type="AlphaFoldDB" id="A0A7C0U232"/>
<proteinExistence type="predicted"/>
<feature type="transmembrane region" description="Helical" evidence="1">
    <location>
        <begin position="73"/>
        <end position="96"/>
    </location>
</feature>
<evidence type="ECO:0000256" key="1">
    <source>
        <dbReference type="SAM" id="Phobius"/>
    </source>
</evidence>
<feature type="transmembrane region" description="Helical" evidence="1">
    <location>
        <begin position="12"/>
        <end position="31"/>
    </location>
</feature>